<feature type="transmembrane region" description="Helical" evidence="8">
    <location>
        <begin position="183"/>
        <end position="205"/>
    </location>
</feature>
<keyword evidence="3 8" id="KW-1133">Transmembrane helix</keyword>
<dbReference type="SUPFAM" id="SSF81321">
    <property type="entry name" value="Family A G protein-coupled receptor-like"/>
    <property type="match status" value="1"/>
</dbReference>
<dbReference type="InterPro" id="IPR017452">
    <property type="entry name" value="GPCR_Rhodpsn_7TM"/>
</dbReference>
<dbReference type="AlphaFoldDB" id="A0A815HM17"/>
<keyword evidence="4" id="KW-0297">G-protein coupled receptor</keyword>
<dbReference type="Gene3D" id="1.20.1070.10">
    <property type="entry name" value="Rhodopsin 7-helix transmembrane proteins"/>
    <property type="match status" value="1"/>
</dbReference>
<dbReference type="GO" id="GO:0004930">
    <property type="term" value="F:G protein-coupled receptor activity"/>
    <property type="evidence" value="ECO:0007669"/>
    <property type="project" value="UniProtKB-KW"/>
</dbReference>
<sequence>MSATARNDTVQLLNIAEYLFGYVGLTIFVLGTFGNLTNVVLFTRLESLKTLASSLFLLASFLGSQVVLTTGLLTRVVRGFSGVDPVYTSVVLCKIRWMVRTVGGAVSLTCVCLAAADRYFLSCHNVNRHRWITMKRARWAILISICFWSGVFSTYAIYYTSPTPMSCTIVDPFFSHFAPYFNLFHYSILPLSVLSVFCFLTWQNLGQQLATYLRGGVRLYDQVTRMLIAQSIGILLTSIPNMVWQIYTVSSSSIPKSALRSAQENLVNTICVLVGFSTHAITFYVYLLASSTFRRNIKQIFTRNPIQIAPIANGELGKIQNKDKNIKVTPYTP</sequence>
<evidence type="ECO:0000313" key="11">
    <source>
        <dbReference type="EMBL" id="CAF1352491.1"/>
    </source>
</evidence>
<evidence type="ECO:0000256" key="1">
    <source>
        <dbReference type="ARBA" id="ARBA00004141"/>
    </source>
</evidence>
<keyword evidence="6" id="KW-0675">Receptor</keyword>
<feature type="transmembrane region" description="Helical" evidence="8">
    <location>
        <begin position="97"/>
        <end position="116"/>
    </location>
</feature>
<keyword evidence="2 8" id="KW-0812">Transmembrane</keyword>
<dbReference type="EMBL" id="CAJNOJ010000265">
    <property type="protein sequence ID" value="CAF1352491.1"/>
    <property type="molecule type" value="Genomic_DNA"/>
</dbReference>
<evidence type="ECO:0000256" key="4">
    <source>
        <dbReference type="ARBA" id="ARBA00023040"/>
    </source>
</evidence>
<dbReference type="Pfam" id="PF00001">
    <property type="entry name" value="7tm_1"/>
    <property type="match status" value="1"/>
</dbReference>
<feature type="transmembrane region" description="Helical" evidence="8">
    <location>
        <begin position="55"/>
        <end position="77"/>
    </location>
</feature>
<evidence type="ECO:0000256" key="5">
    <source>
        <dbReference type="ARBA" id="ARBA00023136"/>
    </source>
</evidence>
<keyword evidence="7" id="KW-0807">Transducer</keyword>
<evidence type="ECO:0000313" key="10">
    <source>
        <dbReference type="EMBL" id="CAF1106084.1"/>
    </source>
</evidence>
<dbReference type="PROSITE" id="PS50262">
    <property type="entry name" value="G_PROTEIN_RECEP_F1_2"/>
    <property type="match status" value="1"/>
</dbReference>
<evidence type="ECO:0000259" key="9">
    <source>
        <dbReference type="PROSITE" id="PS50262"/>
    </source>
</evidence>
<keyword evidence="12" id="KW-1185">Reference proteome</keyword>
<evidence type="ECO:0000256" key="7">
    <source>
        <dbReference type="ARBA" id="ARBA00023224"/>
    </source>
</evidence>
<name>A0A815HM17_ADIRI</name>
<evidence type="ECO:0000256" key="8">
    <source>
        <dbReference type="SAM" id="Phobius"/>
    </source>
</evidence>
<accession>A0A815HM17</accession>
<organism evidence="11 13">
    <name type="scientific">Adineta ricciae</name>
    <name type="common">Rotifer</name>
    <dbReference type="NCBI Taxonomy" id="249248"/>
    <lineage>
        <taxon>Eukaryota</taxon>
        <taxon>Metazoa</taxon>
        <taxon>Spiralia</taxon>
        <taxon>Gnathifera</taxon>
        <taxon>Rotifera</taxon>
        <taxon>Eurotatoria</taxon>
        <taxon>Bdelloidea</taxon>
        <taxon>Adinetida</taxon>
        <taxon>Adinetidae</taxon>
        <taxon>Adineta</taxon>
    </lineage>
</organism>
<keyword evidence="5 8" id="KW-0472">Membrane</keyword>
<dbReference type="Proteomes" id="UP000663852">
    <property type="component" value="Unassembled WGS sequence"/>
</dbReference>
<protein>
    <recommendedName>
        <fullName evidence="9">G-protein coupled receptors family 1 profile domain-containing protein</fullName>
    </recommendedName>
</protein>
<feature type="transmembrane region" description="Helical" evidence="8">
    <location>
        <begin position="137"/>
        <end position="158"/>
    </location>
</feature>
<dbReference type="PANTHER" id="PTHR24243">
    <property type="entry name" value="G-PROTEIN COUPLED RECEPTOR"/>
    <property type="match status" value="1"/>
</dbReference>
<reference evidence="11" key="1">
    <citation type="submission" date="2021-02" db="EMBL/GenBank/DDBJ databases">
        <authorList>
            <person name="Nowell W R."/>
        </authorList>
    </citation>
    <scope>NUCLEOTIDE SEQUENCE</scope>
</reference>
<feature type="transmembrane region" description="Helical" evidence="8">
    <location>
        <begin position="226"/>
        <end position="247"/>
    </location>
</feature>
<evidence type="ECO:0000256" key="6">
    <source>
        <dbReference type="ARBA" id="ARBA00023170"/>
    </source>
</evidence>
<proteinExistence type="predicted"/>
<dbReference type="EMBL" id="CAJNOR010001247">
    <property type="protein sequence ID" value="CAF1106084.1"/>
    <property type="molecule type" value="Genomic_DNA"/>
</dbReference>
<dbReference type="GO" id="GO:0005886">
    <property type="term" value="C:plasma membrane"/>
    <property type="evidence" value="ECO:0007669"/>
    <property type="project" value="TreeGrafter"/>
</dbReference>
<dbReference type="PANTHER" id="PTHR24243:SF230">
    <property type="entry name" value="G-PROTEIN COUPLED RECEPTORS FAMILY 1 PROFILE DOMAIN-CONTAINING PROTEIN"/>
    <property type="match status" value="1"/>
</dbReference>
<evidence type="ECO:0000256" key="3">
    <source>
        <dbReference type="ARBA" id="ARBA00022989"/>
    </source>
</evidence>
<feature type="domain" description="G-protein coupled receptors family 1 profile" evidence="9">
    <location>
        <begin position="34"/>
        <end position="286"/>
    </location>
</feature>
<dbReference type="Proteomes" id="UP000663828">
    <property type="component" value="Unassembled WGS sequence"/>
</dbReference>
<feature type="transmembrane region" description="Helical" evidence="8">
    <location>
        <begin position="267"/>
        <end position="289"/>
    </location>
</feature>
<comment type="caution">
    <text evidence="11">The sequence shown here is derived from an EMBL/GenBank/DDBJ whole genome shotgun (WGS) entry which is preliminary data.</text>
</comment>
<evidence type="ECO:0000256" key="2">
    <source>
        <dbReference type="ARBA" id="ARBA00022692"/>
    </source>
</evidence>
<gene>
    <name evidence="11" type="ORF">EDS130_LOCUS33359</name>
    <name evidence="10" type="ORF">XAT740_LOCUS18615</name>
</gene>
<evidence type="ECO:0000313" key="12">
    <source>
        <dbReference type="Proteomes" id="UP000663828"/>
    </source>
</evidence>
<dbReference type="OrthoDB" id="10005319at2759"/>
<dbReference type="InterPro" id="IPR000276">
    <property type="entry name" value="GPCR_Rhodpsn"/>
</dbReference>
<comment type="subcellular location">
    <subcellularLocation>
        <location evidence="1">Membrane</location>
        <topology evidence="1">Multi-pass membrane protein</topology>
    </subcellularLocation>
</comment>
<evidence type="ECO:0000313" key="13">
    <source>
        <dbReference type="Proteomes" id="UP000663852"/>
    </source>
</evidence>
<feature type="transmembrane region" description="Helical" evidence="8">
    <location>
        <begin position="20"/>
        <end position="43"/>
    </location>
</feature>